<reference evidence="1 2" key="1">
    <citation type="submission" date="2015-08" db="EMBL/GenBank/DDBJ databases">
        <title>Ancestral chromatin configuration constrains chromatin evolution on differentiating sex chromosomes in Drosophila.</title>
        <authorList>
            <person name="Zhou Q."/>
            <person name="Bachtrog D."/>
        </authorList>
    </citation>
    <scope>NUCLEOTIDE SEQUENCE [LARGE SCALE GENOMIC DNA]</scope>
    <source>
        <tissue evidence="1">Whole larvae</tissue>
    </source>
</reference>
<proteinExistence type="predicted"/>
<sequence length="36" mass="4255">MPMRQQQNVQCHHHQQQQRQVLSGQVNATLSIRQLC</sequence>
<accession>A0A0M4EP44</accession>
<evidence type="ECO:0000313" key="1">
    <source>
        <dbReference type="EMBL" id="ALC47502.1"/>
    </source>
</evidence>
<name>A0A0M4EP44_DROBS</name>
<organism evidence="1 2">
    <name type="scientific">Drosophila busckii</name>
    <name type="common">Fruit fly</name>
    <dbReference type="NCBI Taxonomy" id="30019"/>
    <lineage>
        <taxon>Eukaryota</taxon>
        <taxon>Metazoa</taxon>
        <taxon>Ecdysozoa</taxon>
        <taxon>Arthropoda</taxon>
        <taxon>Hexapoda</taxon>
        <taxon>Insecta</taxon>
        <taxon>Pterygota</taxon>
        <taxon>Neoptera</taxon>
        <taxon>Endopterygota</taxon>
        <taxon>Diptera</taxon>
        <taxon>Brachycera</taxon>
        <taxon>Muscomorpha</taxon>
        <taxon>Ephydroidea</taxon>
        <taxon>Drosophilidae</taxon>
        <taxon>Drosophila</taxon>
    </lineage>
</organism>
<dbReference type="EMBL" id="CP012526">
    <property type="protein sequence ID" value="ALC47502.1"/>
    <property type="molecule type" value="Genomic_DNA"/>
</dbReference>
<keyword evidence="2" id="KW-1185">Reference proteome</keyword>
<dbReference type="AlphaFoldDB" id="A0A0M4EP44"/>
<evidence type="ECO:0000313" key="2">
    <source>
        <dbReference type="Proteomes" id="UP000494163"/>
    </source>
</evidence>
<dbReference type="Proteomes" id="UP000494163">
    <property type="component" value="Chromosome 3R"/>
</dbReference>
<gene>
    <name evidence="1" type="ORF">Dbus_chr3Rg2252</name>
</gene>
<protein>
    <submittedName>
        <fullName evidence="1">Maker235</fullName>
    </submittedName>
</protein>